<keyword evidence="2" id="KW-1185">Reference proteome</keyword>
<comment type="caution">
    <text evidence="1">The sequence shown here is derived from an EMBL/GenBank/DDBJ whole genome shotgun (WGS) entry which is preliminary data.</text>
</comment>
<accession>A0A7J8JGM3</accession>
<organism evidence="1 2">
    <name type="scientific">Rousettus aegyptiacus</name>
    <name type="common">Egyptian fruit bat</name>
    <name type="synonym">Pteropus aegyptiacus</name>
    <dbReference type="NCBI Taxonomy" id="9407"/>
    <lineage>
        <taxon>Eukaryota</taxon>
        <taxon>Metazoa</taxon>
        <taxon>Chordata</taxon>
        <taxon>Craniata</taxon>
        <taxon>Vertebrata</taxon>
        <taxon>Euteleostomi</taxon>
        <taxon>Mammalia</taxon>
        <taxon>Eutheria</taxon>
        <taxon>Laurasiatheria</taxon>
        <taxon>Chiroptera</taxon>
        <taxon>Yinpterochiroptera</taxon>
        <taxon>Pteropodoidea</taxon>
        <taxon>Pteropodidae</taxon>
        <taxon>Rousettinae</taxon>
        <taxon>Rousettus</taxon>
    </lineage>
</organism>
<sequence>MALDPSQFDQASVSSWVNGGGHQFFTGMLGGRTVTLPLSLHLLWATVSPYLYGLMYSSPRSCPLRIAHEQRENVGDIIFFLKEDVFAIFIPILLLQNRKHLRCILSLHLIVLLSFKLLNLSKY</sequence>
<evidence type="ECO:0000313" key="1">
    <source>
        <dbReference type="EMBL" id="KAF6496007.1"/>
    </source>
</evidence>
<gene>
    <name evidence="1" type="ORF">HJG63_010272</name>
</gene>
<name>A0A7J8JGM3_ROUAE</name>
<proteinExistence type="predicted"/>
<dbReference type="EMBL" id="JACASE010000002">
    <property type="protein sequence ID" value="KAF6496007.1"/>
    <property type="molecule type" value="Genomic_DNA"/>
</dbReference>
<dbReference type="Proteomes" id="UP000593571">
    <property type="component" value="Unassembled WGS sequence"/>
</dbReference>
<dbReference type="AlphaFoldDB" id="A0A7J8JGM3"/>
<evidence type="ECO:0000313" key="2">
    <source>
        <dbReference type="Proteomes" id="UP000593571"/>
    </source>
</evidence>
<protein>
    <submittedName>
        <fullName evidence="1">Uncharacterized protein</fullName>
    </submittedName>
</protein>
<reference evidence="1 2" key="1">
    <citation type="journal article" date="2020" name="Nature">
        <title>Six reference-quality genomes reveal evolution of bat adaptations.</title>
        <authorList>
            <person name="Jebb D."/>
            <person name="Huang Z."/>
            <person name="Pippel M."/>
            <person name="Hughes G.M."/>
            <person name="Lavrichenko K."/>
            <person name="Devanna P."/>
            <person name="Winkler S."/>
            <person name="Jermiin L.S."/>
            <person name="Skirmuntt E.C."/>
            <person name="Katzourakis A."/>
            <person name="Burkitt-Gray L."/>
            <person name="Ray D.A."/>
            <person name="Sullivan K.A.M."/>
            <person name="Roscito J.G."/>
            <person name="Kirilenko B.M."/>
            <person name="Davalos L.M."/>
            <person name="Corthals A.P."/>
            <person name="Power M.L."/>
            <person name="Jones G."/>
            <person name="Ransome R.D."/>
            <person name="Dechmann D.K.N."/>
            <person name="Locatelli A.G."/>
            <person name="Puechmaille S.J."/>
            <person name="Fedrigo O."/>
            <person name="Jarvis E.D."/>
            <person name="Hiller M."/>
            <person name="Vernes S.C."/>
            <person name="Myers E.W."/>
            <person name="Teeling E.C."/>
        </authorList>
    </citation>
    <scope>NUCLEOTIDE SEQUENCE [LARGE SCALE GENOMIC DNA]</scope>
    <source>
        <strain evidence="1">MRouAeg1</strain>
        <tissue evidence="1">Muscle</tissue>
    </source>
</reference>